<keyword evidence="2" id="KW-1185">Reference proteome</keyword>
<feature type="non-terminal residue" evidence="1">
    <location>
        <position position="100"/>
    </location>
</feature>
<feature type="non-terminal residue" evidence="1">
    <location>
        <position position="1"/>
    </location>
</feature>
<evidence type="ECO:0000313" key="2">
    <source>
        <dbReference type="Proteomes" id="UP000726136"/>
    </source>
</evidence>
<organism evidence="1 2">
    <name type="scientific">Vibrio anguillarum</name>
    <name type="common">Listonella anguillarum</name>
    <dbReference type="NCBI Taxonomy" id="55601"/>
    <lineage>
        <taxon>Bacteria</taxon>
        <taxon>Pseudomonadati</taxon>
        <taxon>Pseudomonadota</taxon>
        <taxon>Gammaproteobacteria</taxon>
        <taxon>Vibrionales</taxon>
        <taxon>Vibrionaceae</taxon>
        <taxon>Vibrio</taxon>
    </lineage>
</organism>
<dbReference type="InterPro" id="IPR047995">
    <property type="entry name" value="Choice_anch_K"/>
</dbReference>
<protein>
    <submittedName>
        <fullName evidence="1">Uncharacterized protein</fullName>
    </submittedName>
</protein>
<sequence length="100" mass="10635">GVSAKWSNIAGGSNITIYDSRDADPDLDQVRWGTSAGYGQSGYGFIDNDSGLAGNIALNELVQLGTFTHYNYPIYDSITGATLDVTFSVTDSYGRVTPVT</sequence>
<dbReference type="RefSeq" id="WP_194664871.1">
    <property type="nucleotide sequence ID" value="NZ_RDPI01001140.1"/>
</dbReference>
<proteinExistence type="predicted"/>
<reference evidence="1 2" key="1">
    <citation type="journal article" date="2021" name="PeerJ">
        <title>Analysis of 44 Vibrio anguillarum genomes reveals high genetic diversity.</title>
        <authorList>
            <person name="Hansen M.J."/>
            <person name="Dalsgaard I."/>
        </authorList>
    </citation>
    <scope>NUCLEOTIDE SEQUENCE [LARGE SCALE GENOMIC DNA]</scope>
    <source>
        <strain evidence="1 2">040915-1/1B</strain>
    </source>
</reference>
<evidence type="ECO:0000313" key="1">
    <source>
        <dbReference type="EMBL" id="MBF4376817.1"/>
    </source>
</evidence>
<dbReference type="NCBIfam" id="NF038131">
    <property type="entry name" value="choice_anch_K"/>
    <property type="match status" value="1"/>
</dbReference>
<name>A0ABR9ZED8_VIBAN</name>
<gene>
    <name evidence="1" type="ORF">EAY46_27955</name>
</gene>
<dbReference type="EMBL" id="RDPI01001140">
    <property type="protein sequence ID" value="MBF4376817.1"/>
    <property type="molecule type" value="Genomic_DNA"/>
</dbReference>
<accession>A0ABR9ZED8</accession>
<comment type="caution">
    <text evidence="1">The sequence shown here is derived from an EMBL/GenBank/DDBJ whole genome shotgun (WGS) entry which is preliminary data.</text>
</comment>
<dbReference type="Proteomes" id="UP000726136">
    <property type="component" value="Unassembled WGS sequence"/>
</dbReference>